<feature type="signal peptide" evidence="2">
    <location>
        <begin position="1"/>
        <end position="16"/>
    </location>
</feature>
<dbReference type="Pfam" id="PF13933">
    <property type="entry name" value="HRXXH"/>
    <property type="match status" value="1"/>
</dbReference>
<evidence type="ECO:0000256" key="2">
    <source>
        <dbReference type="SAM" id="SignalP"/>
    </source>
</evidence>
<name>A0A8J5URC9_9ASCO</name>
<dbReference type="GO" id="GO:0005178">
    <property type="term" value="F:integrin binding"/>
    <property type="evidence" value="ECO:0007669"/>
    <property type="project" value="TreeGrafter"/>
</dbReference>
<keyword evidence="5" id="KW-1185">Reference proteome</keyword>
<feature type="chain" id="PRO_5035235272" evidence="2">
    <location>
        <begin position="17"/>
        <end position="302"/>
    </location>
</feature>
<dbReference type="PANTHER" id="PTHR39399:SF1">
    <property type="entry name" value="PROTEIN ZPS1"/>
    <property type="match status" value="1"/>
</dbReference>
<dbReference type="GO" id="GO:0009277">
    <property type="term" value="C:fungal-type cell wall"/>
    <property type="evidence" value="ECO:0007669"/>
    <property type="project" value="TreeGrafter"/>
</dbReference>
<organism evidence="4 5">
    <name type="scientific">[Candida] subhashii</name>
    <dbReference type="NCBI Taxonomy" id="561895"/>
    <lineage>
        <taxon>Eukaryota</taxon>
        <taxon>Fungi</taxon>
        <taxon>Dikarya</taxon>
        <taxon>Ascomycota</taxon>
        <taxon>Saccharomycotina</taxon>
        <taxon>Pichiomycetes</taxon>
        <taxon>Debaryomycetaceae</taxon>
        <taxon>Spathaspora</taxon>
    </lineage>
</organism>
<feature type="region of interest" description="Disordered" evidence="1">
    <location>
        <begin position="251"/>
        <end position="302"/>
    </location>
</feature>
<evidence type="ECO:0000256" key="1">
    <source>
        <dbReference type="SAM" id="MobiDB-lite"/>
    </source>
</evidence>
<accession>A0A8J5URC9</accession>
<dbReference type="GO" id="GO:0005576">
    <property type="term" value="C:extracellular region"/>
    <property type="evidence" value="ECO:0007669"/>
    <property type="project" value="TreeGrafter"/>
</dbReference>
<dbReference type="OrthoDB" id="4689212at2759"/>
<protein>
    <submittedName>
        <fullName evidence="4">PRA1</fullName>
    </submittedName>
</protein>
<proteinExistence type="predicted"/>
<dbReference type="GO" id="GO:0008270">
    <property type="term" value="F:zinc ion binding"/>
    <property type="evidence" value="ECO:0007669"/>
    <property type="project" value="TreeGrafter"/>
</dbReference>
<evidence type="ECO:0000259" key="3">
    <source>
        <dbReference type="Pfam" id="PF13933"/>
    </source>
</evidence>
<gene>
    <name evidence="4" type="ORF">J8A68_001975</name>
</gene>
<dbReference type="EMBL" id="JAGSYN010000080">
    <property type="protein sequence ID" value="KAG7664502.1"/>
    <property type="molecule type" value="Genomic_DNA"/>
</dbReference>
<evidence type="ECO:0000313" key="4">
    <source>
        <dbReference type="EMBL" id="KAG7664502.1"/>
    </source>
</evidence>
<dbReference type="RefSeq" id="XP_049264734.1">
    <property type="nucleotide sequence ID" value="XM_049405675.1"/>
</dbReference>
<dbReference type="Proteomes" id="UP000694255">
    <property type="component" value="Unassembled WGS sequence"/>
</dbReference>
<reference evidence="4 5" key="1">
    <citation type="journal article" date="2021" name="DNA Res.">
        <title>Genome analysis of Candida subhashii reveals its hybrid nature and dual mitochondrial genome conformations.</title>
        <authorList>
            <person name="Mixao V."/>
            <person name="Hegedusova E."/>
            <person name="Saus E."/>
            <person name="Pryszcz L.P."/>
            <person name="Cillingova A."/>
            <person name="Nosek J."/>
            <person name="Gabaldon T."/>
        </authorList>
    </citation>
    <scope>NUCLEOTIDE SEQUENCE [LARGE SCALE GENOMIC DNA]</scope>
    <source>
        <strain evidence="4 5">CBS 10753</strain>
    </source>
</reference>
<dbReference type="AlphaFoldDB" id="A0A8J5URC9"/>
<feature type="compositionally biased region" description="Basic and acidic residues" evidence="1">
    <location>
        <begin position="293"/>
        <end position="302"/>
    </location>
</feature>
<sequence>MKLYLTLLFFVSIAVSATVYEYIDNTGSAYAWKQGWMKSFKIHESCNATQYNQLAAGLQDTIVVAQHARDHTLRYGRKSPFFKKYFGKKTPTAPVIGVFGIVADGDKSDLLFRCDDPDDKCRNEGWGGYWRGENGTNENNICDLSFLTRQSLPQMCSQGYTVTGSKASVQWSGDLLHRLFHTQSAGEDQIDHYADSYEDILELVAHNTSYTVKNTGSLILYAMDVYAFDLTVPGVGCNGDKDFKIELTDGDDEEEEDNHDPDHDHDDEHDDGHGHDHDHGDDPTKTEGSSCHTHADGEVHCA</sequence>
<evidence type="ECO:0000313" key="5">
    <source>
        <dbReference type="Proteomes" id="UP000694255"/>
    </source>
</evidence>
<feature type="compositionally biased region" description="Basic and acidic residues" evidence="1">
    <location>
        <begin position="260"/>
        <end position="285"/>
    </location>
</feature>
<comment type="caution">
    <text evidence="4">The sequence shown here is derived from an EMBL/GenBank/DDBJ whole genome shotgun (WGS) entry which is preliminary data.</text>
</comment>
<dbReference type="InterPro" id="IPR029482">
    <property type="entry name" value="HRXXH"/>
</dbReference>
<keyword evidence="2" id="KW-0732">Signal</keyword>
<dbReference type="InterPro" id="IPR039124">
    <property type="entry name" value="PRA1-like"/>
</dbReference>
<dbReference type="GO" id="GO:0009986">
    <property type="term" value="C:cell surface"/>
    <property type="evidence" value="ECO:0007669"/>
    <property type="project" value="TreeGrafter"/>
</dbReference>
<dbReference type="GeneID" id="73468776"/>
<feature type="domain" description="Putative peptidase" evidence="3">
    <location>
        <begin position="15"/>
        <end position="240"/>
    </location>
</feature>
<dbReference type="PANTHER" id="PTHR39399">
    <property type="entry name" value="PROTEIN ZPS1"/>
    <property type="match status" value="1"/>
</dbReference>